<protein>
    <submittedName>
        <fullName evidence="1">ORF274</fullName>
    </submittedName>
</protein>
<proteinExistence type="predicted"/>
<dbReference type="Proteomes" id="UP000267516">
    <property type="component" value="Segment"/>
</dbReference>
<reference evidence="1" key="1">
    <citation type="journal article" date="2018" name="Aquaculture">
        <title>Complete genome sequence of a white spot syndrome virus associated with a disease incursion in Australia.</title>
        <authorList>
            <person name="Oakey J."/>
            <person name="Smith C.S."/>
        </authorList>
    </citation>
    <scope>NUCLEOTIDE SEQUENCE [LARGE SCALE GENOMIC DNA]</scope>
    <source>
        <strain evidence="1">WSSV-AU</strain>
    </source>
</reference>
<dbReference type="EMBL" id="MF768985">
    <property type="protein sequence ID" value="ATU83643.1"/>
    <property type="molecule type" value="Genomic_DNA"/>
</dbReference>
<accession>A0A2D3I5J0</accession>
<evidence type="ECO:0000313" key="1">
    <source>
        <dbReference type="EMBL" id="ATU83643.1"/>
    </source>
</evidence>
<sequence length="101" mass="11321">MFPSSSSTSLSNSLSFSQVLFTPLCSCSLVDCSPFSRFFCSSLFFTFSNHFSVLFLVRASFVVKCLSLLYLVTIFDVFSIMEWSFLCCSISNWVIFSSSSS</sequence>
<name>A0A2D3I5J0_9VIRU</name>
<organism evidence="1">
    <name type="scientific">White spot syndrome virus</name>
    <dbReference type="NCBI Taxonomy" id="342409"/>
    <lineage>
        <taxon>Viruses</taxon>
        <taxon>Viruses incertae sedis</taxon>
        <taxon>Naldaviricetes</taxon>
        <taxon>Nimaviridae</taxon>
        <taxon>Whispovirus</taxon>
    </lineage>
</organism>